<evidence type="ECO:0000259" key="4">
    <source>
        <dbReference type="PROSITE" id="PS51109"/>
    </source>
</evidence>
<dbReference type="PROSITE" id="PS51109">
    <property type="entry name" value="G5"/>
    <property type="match status" value="1"/>
</dbReference>
<evidence type="ECO:0000313" key="5">
    <source>
        <dbReference type="EMBL" id="AMD86762.1"/>
    </source>
</evidence>
<organism evidence="5 6">
    <name type="scientific">Actinomyces radicidentis</name>
    <dbReference type="NCBI Taxonomy" id="111015"/>
    <lineage>
        <taxon>Bacteria</taxon>
        <taxon>Bacillati</taxon>
        <taxon>Actinomycetota</taxon>
        <taxon>Actinomycetes</taxon>
        <taxon>Actinomycetales</taxon>
        <taxon>Actinomycetaceae</taxon>
        <taxon>Actinomyces</taxon>
    </lineage>
</organism>
<dbReference type="STRING" id="111015.AXF14_03020"/>
<keyword evidence="3" id="KW-0472">Membrane</keyword>
<accession>A0A0X8JDW2</accession>
<reference evidence="6" key="1">
    <citation type="submission" date="2016-02" db="EMBL/GenBank/DDBJ databases">
        <authorList>
            <person name="Holder M.E."/>
            <person name="Ajami N.J."/>
            <person name="Petrosino J.F."/>
        </authorList>
    </citation>
    <scope>NUCLEOTIDE SEQUENCE [LARGE SCALE GENOMIC DNA]</scope>
    <source>
        <strain evidence="6">CCUG 36733</strain>
    </source>
</reference>
<dbReference type="SUPFAM" id="SSF53955">
    <property type="entry name" value="Lysozyme-like"/>
    <property type="match status" value="1"/>
</dbReference>
<evidence type="ECO:0000256" key="2">
    <source>
        <dbReference type="SAM" id="MobiDB-lite"/>
    </source>
</evidence>
<keyword evidence="6" id="KW-1185">Reference proteome</keyword>
<dbReference type="Pfam" id="PF07501">
    <property type="entry name" value="G5"/>
    <property type="match status" value="1"/>
</dbReference>
<keyword evidence="3" id="KW-1133">Transmembrane helix</keyword>
<proteinExistence type="predicted"/>
<keyword evidence="3" id="KW-0812">Transmembrane</keyword>
<feature type="transmembrane region" description="Helical" evidence="3">
    <location>
        <begin position="48"/>
        <end position="70"/>
    </location>
</feature>
<dbReference type="AlphaFoldDB" id="A0A0X8JDW2"/>
<feature type="region of interest" description="Disordered" evidence="2">
    <location>
        <begin position="22"/>
        <end position="44"/>
    </location>
</feature>
<protein>
    <recommendedName>
        <fullName evidence="4">G5 domain-containing protein</fullName>
    </recommendedName>
</protein>
<dbReference type="InterPro" id="IPR023346">
    <property type="entry name" value="Lysozyme-like_dom_sf"/>
</dbReference>
<evidence type="ECO:0000256" key="1">
    <source>
        <dbReference type="ARBA" id="ARBA00022729"/>
    </source>
</evidence>
<dbReference type="RefSeq" id="WP_067940763.1">
    <property type="nucleotide sequence ID" value="NZ_CP014228.1"/>
</dbReference>
<dbReference type="Proteomes" id="UP000065220">
    <property type="component" value="Chromosome"/>
</dbReference>
<evidence type="ECO:0000313" key="6">
    <source>
        <dbReference type="Proteomes" id="UP000065220"/>
    </source>
</evidence>
<keyword evidence="1" id="KW-0732">Signal</keyword>
<feature type="domain" description="G5" evidence="4">
    <location>
        <begin position="112"/>
        <end position="192"/>
    </location>
</feature>
<evidence type="ECO:0000256" key="3">
    <source>
        <dbReference type="SAM" id="Phobius"/>
    </source>
</evidence>
<dbReference type="InterPro" id="IPR011098">
    <property type="entry name" value="G5_dom"/>
</dbReference>
<dbReference type="OrthoDB" id="9766277at2"/>
<dbReference type="KEGG" id="ard:AXF14_03020"/>
<dbReference type="EMBL" id="CP014228">
    <property type="protein sequence ID" value="AMD86762.1"/>
    <property type="molecule type" value="Genomic_DNA"/>
</dbReference>
<gene>
    <name evidence="5" type="ORF">AXF14_03020</name>
</gene>
<name>A0A0X8JDW2_ACTRD</name>
<dbReference type="SMART" id="SM01208">
    <property type="entry name" value="G5"/>
    <property type="match status" value="1"/>
</dbReference>
<dbReference type="Gene3D" id="2.20.230.10">
    <property type="entry name" value="Resuscitation-promoting factor rpfb"/>
    <property type="match status" value="1"/>
</dbReference>
<sequence length="309" mass="31834">MGRHSQRSTASSNVAELKALVTRSQHTASSHRAEAAPKARKGGVSPMMYRAGGIAAALSIAVSGGAYAAVQSGGESAAPLTETQARIGALGADTAATAGPTASAGAGITVAGDSTTVTTKTEDTTEKYGTVKKETDSLDQGQTKVETKGVDGVTRTTYQVTTVNMKEVSKEAVSTVVVTAKVDEVVLVGTHVEETTTASTDSTSSAVATSGDPQTIARSMLSSYGWGDDQLSCLVSLWNRESSWDYTATNASSGAYGIPQALPGSKMASAGSDWQTNPATQIKWGLGYISERYGSPCAAWAHSEATNWY</sequence>